<name>A0A4Y3KB26_CELUD</name>
<organism evidence="4 5">
    <name type="scientific">Cellulomonas uda</name>
    <dbReference type="NCBI Taxonomy" id="1714"/>
    <lineage>
        <taxon>Bacteria</taxon>
        <taxon>Bacillati</taxon>
        <taxon>Actinomycetota</taxon>
        <taxon>Actinomycetes</taxon>
        <taxon>Micrococcales</taxon>
        <taxon>Cellulomonadaceae</taxon>
        <taxon>Cellulomonas</taxon>
    </lineage>
</organism>
<dbReference type="AlphaFoldDB" id="A0A4Y3KB26"/>
<dbReference type="SUPFAM" id="SSF51261">
    <property type="entry name" value="Duplicated hybrid motif"/>
    <property type="match status" value="1"/>
</dbReference>
<gene>
    <name evidence="4" type="ORF">CUD01_04840</name>
</gene>
<dbReference type="InterPro" id="IPR016047">
    <property type="entry name" value="M23ase_b-sheet_dom"/>
</dbReference>
<feature type="signal peptide" evidence="2">
    <location>
        <begin position="1"/>
        <end position="22"/>
    </location>
</feature>
<dbReference type="Pfam" id="PF01551">
    <property type="entry name" value="Peptidase_M23"/>
    <property type="match status" value="1"/>
</dbReference>
<dbReference type="Gene3D" id="2.70.70.10">
    <property type="entry name" value="Glucose Permease (Domain IIA)"/>
    <property type="match status" value="1"/>
</dbReference>
<dbReference type="InterPro" id="IPR011055">
    <property type="entry name" value="Dup_hybrid_motif"/>
</dbReference>
<keyword evidence="5" id="KW-1185">Reference proteome</keyword>
<dbReference type="Proteomes" id="UP000315842">
    <property type="component" value="Unassembled WGS sequence"/>
</dbReference>
<comment type="caution">
    <text evidence="4">The sequence shown here is derived from an EMBL/GenBank/DDBJ whole genome shotgun (WGS) entry which is preliminary data.</text>
</comment>
<reference evidence="4 5" key="1">
    <citation type="submission" date="2019-06" db="EMBL/GenBank/DDBJ databases">
        <title>Whole genome shotgun sequence of Cellulomonas uda NBRC 3747.</title>
        <authorList>
            <person name="Hosoyama A."/>
            <person name="Uohara A."/>
            <person name="Ohji S."/>
            <person name="Ichikawa N."/>
        </authorList>
    </citation>
    <scope>NUCLEOTIDE SEQUENCE [LARGE SCALE GENOMIC DNA]</scope>
    <source>
        <strain evidence="4 5">NBRC 3747</strain>
    </source>
</reference>
<evidence type="ECO:0000256" key="1">
    <source>
        <dbReference type="ARBA" id="ARBA00022729"/>
    </source>
</evidence>
<dbReference type="CDD" id="cd12797">
    <property type="entry name" value="M23_peptidase"/>
    <property type="match status" value="1"/>
</dbReference>
<sequence>MRRARASRAGAAVLVLAAVTLAAPSAALVVAPGSAQDASSQDEGAGGYVLPLPGARVVRGLEAPPQPWAAGHRGVDLATAVGAVVVAPQSGVVAFAGRVAGRPVVTIRHDDGLTTSLEPVTTSTAVGARVARGSPVGTVDAAAGHCAPTTCVHWGVRSAPDRYLDPLTLVRGLGPVVLLPG</sequence>
<dbReference type="InterPro" id="IPR050570">
    <property type="entry name" value="Cell_wall_metabolism_enzyme"/>
</dbReference>
<dbReference type="GO" id="GO:0004222">
    <property type="term" value="F:metalloendopeptidase activity"/>
    <property type="evidence" value="ECO:0007669"/>
    <property type="project" value="TreeGrafter"/>
</dbReference>
<evidence type="ECO:0000256" key="2">
    <source>
        <dbReference type="SAM" id="SignalP"/>
    </source>
</evidence>
<dbReference type="EMBL" id="BJLP01000005">
    <property type="protein sequence ID" value="GEA80040.1"/>
    <property type="molecule type" value="Genomic_DNA"/>
</dbReference>
<dbReference type="PANTHER" id="PTHR21666">
    <property type="entry name" value="PEPTIDASE-RELATED"/>
    <property type="match status" value="1"/>
</dbReference>
<evidence type="ECO:0000259" key="3">
    <source>
        <dbReference type="Pfam" id="PF01551"/>
    </source>
</evidence>
<evidence type="ECO:0000313" key="5">
    <source>
        <dbReference type="Proteomes" id="UP000315842"/>
    </source>
</evidence>
<keyword evidence="1 2" id="KW-0732">Signal</keyword>
<proteinExistence type="predicted"/>
<dbReference type="PANTHER" id="PTHR21666:SF289">
    <property type="entry name" value="L-ALA--D-GLU ENDOPEPTIDASE"/>
    <property type="match status" value="1"/>
</dbReference>
<accession>A0A4Y3KB26</accession>
<feature type="domain" description="M23ase beta-sheet core" evidence="3">
    <location>
        <begin position="71"/>
        <end position="159"/>
    </location>
</feature>
<evidence type="ECO:0000313" key="4">
    <source>
        <dbReference type="EMBL" id="GEA80040.1"/>
    </source>
</evidence>
<protein>
    <recommendedName>
        <fullName evidence="3">M23ase beta-sheet core domain-containing protein</fullName>
    </recommendedName>
</protein>
<feature type="chain" id="PRO_5038732530" description="M23ase beta-sheet core domain-containing protein" evidence="2">
    <location>
        <begin position="23"/>
        <end position="181"/>
    </location>
</feature>